<organism evidence="1 2">
    <name type="scientific">Deinococcus gobiensis (strain DSM 21396 / JCM 16679 / CGMCC 1.7299 / I-0)</name>
    <dbReference type="NCBI Taxonomy" id="745776"/>
    <lineage>
        <taxon>Bacteria</taxon>
        <taxon>Thermotogati</taxon>
        <taxon>Deinococcota</taxon>
        <taxon>Deinococci</taxon>
        <taxon>Deinococcales</taxon>
        <taxon>Deinococcaceae</taxon>
        <taxon>Deinococcus</taxon>
    </lineage>
</organism>
<name>H8H3P7_DEIGI</name>
<reference evidence="1 2" key="1">
    <citation type="journal article" date="2012" name="PLoS ONE">
        <title>Genome sequence and transcriptome analysis of the radioresistant bacterium Deinococcus gobiensis: insights into the extreme environmental adaptations.</title>
        <authorList>
            <person name="Yuan M."/>
            <person name="Chen M."/>
            <person name="Zhang W."/>
            <person name="Lu W."/>
            <person name="Wang J."/>
            <person name="Yang M."/>
            <person name="Zhao P."/>
            <person name="Tang R."/>
            <person name="Li X."/>
            <person name="Hao Y."/>
            <person name="Zhou Z."/>
            <person name="Zhan Y."/>
            <person name="Yu H."/>
            <person name="Teng C."/>
            <person name="Yan Y."/>
            <person name="Ping S."/>
            <person name="Wang Y."/>
            <person name="Lin M."/>
        </authorList>
    </citation>
    <scope>NUCLEOTIDE SEQUENCE [LARGE SCALE GENOMIC DNA]</scope>
    <source>
        <strain evidence="2">DSM 21396 / JCM 16679 / CGMCC 1.7299 / I-0</strain>
        <plasmid evidence="1">P4</plasmid>
    </source>
</reference>
<evidence type="ECO:0000313" key="2">
    <source>
        <dbReference type="Proteomes" id="UP000007575"/>
    </source>
</evidence>
<dbReference type="KEGG" id="dgo:DGo_PD0070"/>
<protein>
    <submittedName>
        <fullName evidence="1">Uncharacterized protein</fullName>
    </submittedName>
</protein>
<gene>
    <name evidence="1" type="ordered locus">DGo_PD0070</name>
</gene>
<keyword evidence="1" id="KW-0614">Plasmid</keyword>
<accession>H8H3P7</accession>
<dbReference type="HOGENOM" id="CLU_1110002_0_0_0"/>
<dbReference type="Proteomes" id="UP000007575">
    <property type="component" value="Plasmid P4"/>
</dbReference>
<evidence type="ECO:0000313" key="1">
    <source>
        <dbReference type="EMBL" id="AFD28144.1"/>
    </source>
</evidence>
<dbReference type="EMBL" id="CP002195">
    <property type="protein sequence ID" value="AFD28144.1"/>
    <property type="molecule type" value="Genomic_DNA"/>
</dbReference>
<dbReference type="AlphaFoldDB" id="H8H3P7"/>
<keyword evidence="2" id="KW-1185">Reference proteome</keyword>
<sequence length="250" mass="27041">MTLNGQGFERLLVLDSLRLLSLPGQVDGPLQGEAFPLRNQAQDDSGYRGTAGMALQGDQVRGAAVVTFLSRPPVGAEALDQRLGDLPLEGTELSSLAAARHAAFDLLCLSMHDRDPVRRGLRLPRNGRRRGRLAQEDLSGRIRGQVDSSGLLLQHLTLEQGALLLLAAEACGLEDRACGLTLALDWRADQSLQALRQECAGREQRLNSRRLGVARDGDRTCSGFRLGLELHGVLPKALSLEENRARSGPT</sequence>
<geneLocation type="plasmid" evidence="1 2">
    <name>P4</name>
</geneLocation>
<proteinExistence type="predicted"/>